<feature type="region of interest" description="Disordered" evidence="9">
    <location>
        <begin position="9"/>
        <end position="59"/>
    </location>
</feature>
<dbReference type="Gene3D" id="1.25.40.20">
    <property type="entry name" value="Ankyrin repeat-containing domain"/>
    <property type="match status" value="2"/>
</dbReference>
<evidence type="ECO:0000256" key="3">
    <source>
        <dbReference type="ARBA" id="ARBA00022679"/>
    </source>
</evidence>
<dbReference type="Gene3D" id="1.10.510.10">
    <property type="entry name" value="Transferase(Phosphotransferase) domain 1"/>
    <property type="match status" value="1"/>
</dbReference>
<organism evidence="11 12">
    <name type="scientific">Chrysochromulina tobinii</name>
    <dbReference type="NCBI Taxonomy" id="1460289"/>
    <lineage>
        <taxon>Eukaryota</taxon>
        <taxon>Haptista</taxon>
        <taxon>Haptophyta</taxon>
        <taxon>Prymnesiophyceae</taxon>
        <taxon>Prymnesiales</taxon>
        <taxon>Chrysochromulinaceae</taxon>
        <taxon>Chrysochromulina</taxon>
    </lineage>
</organism>
<evidence type="ECO:0000259" key="10">
    <source>
        <dbReference type="PROSITE" id="PS50011"/>
    </source>
</evidence>
<keyword evidence="2" id="KW-0597">Phosphoprotein</keyword>
<dbReference type="PROSITE" id="PS00107">
    <property type="entry name" value="PROTEIN_KINASE_ATP"/>
    <property type="match status" value="1"/>
</dbReference>
<evidence type="ECO:0000256" key="7">
    <source>
        <dbReference type="PROSITE-ProRule" id="PRU00023"/>
    </source>
</evidence>
<dbReference type="InterPro" id="IPR000719">
    <property type="entry name" value="Prot_kinase_dom"/>
</dbReference>
<feature type="compositionally biased region" description="Low complexity" evidence="9">
    <location>
        <begin position="630"/>
        <end position="640"/>
    </location>
</feature>
<protein>
    <submittedName>
        <fullName evidence="11">Rps6-p70-protein</fullName>
    </submittedName>
</protein>
<accession>A0A0M0K9X3</accession>
<feature type="non-terminal residue" evidence="11">
    <location>
        <position position="640"/>
    </location>
</feature>
<keyword evidence="12" id="KW-1185">Reference proteome</keyword>
<reference evidence="12" key="1">
    <citation type="journal article" date="2015" name="PLoS Genet.">
        <title>Genome Sequence and Transcriptome Analyses of Chrysochromulina tobin: Metabolic Tools for Enhanced Algal Fitness in the Prominent Order Prymnesiales (Haptophyceae).</title>
        <authorList>
            <person name="Hovde B.T."/>
            <person name="Deodato C.R."/>
            <person name="Hunsperger H.M."/>
            <person name="Ryken S.A."/>
            <person name="Yost W."/>
            <person name="Jha R.K."/>
            <person name="Patterson J."/>
            <person name="Monnat R.J. Jr."/>
            <person name="Barlow S.B."/>
            <person name="Starkenburg S.R."/>
            <person name="Cattolico R.A."/>
        </authorList>
    </citation>
    <scope>NUCLEOTIDE SEQUENCE</scope>
    <source>
        <strain evidence="12">CCMP291</strain>
    </source>
</reference>
<dbReference type="PROSITE" id="PS50011">
    <property type="entry name" value="PROTEIN_KINASE_DOM"/>
    <property type="match status" value="1"/>
</dbReference>
<sequence length="640" mass="67023">MAAIVATVAAAQRRSPTQSGSGWSLFGSGIRPSNSSDSENEATHSAKSSGSGRSPVPSRSPSIHIPVIFPDFAGNGELADVGDIGLYSSALSTSPTSAIQARDWLAAQPVDLARLKQWDRLREQLALAAPSADLPVSSSSPLQPSALPLPPSAAASAPSAAAPSSSAAAGERNGVRAAHPSRRRPPAVLVDHRDSVGRTALHYAAGYGQADAVRALVRHGASVDAPDRFGVTPLHWACLKAQASVVEALLAAHADTLLTACAGVFSGKSALDLASAESHSAEVSEALTSALGAALFEQRKVLGRGGFGTVIKAVRRDTKQQVALKAVRIGPQQATAEGGVTALRGARAERDILSRIRHPFVVQLHSAFQTRQHLYLVMDYCAGGDLGLHIRSGPYGRLPEPAACFVCAELLLAIEALHDAGVIHRDIKAENVLIDALGHVKIADLNAAKRDERLTSGGRTYTVVGTPFAAAPEVLRGKGYTVAADWWSYGVLMFECLVGRPPYPADQKHMHAHARLIDEILHGALELGAVLGGGTDAVPGATPPDHGGEGQIPEPDESAQDGAPPSPSAGARELVDRLLVRDEHSRLADPATMRAHAWFEHIRWSALLAKQVPSPLRPRAHRRRVEPEVASSGGAAAESS</sequence>
<keyword evidence="7" id="KW-0040">ANK repeat</keyword>
<feature type="region of interest" description="Disordered" evidence="9">
    <location>
        <begin position="534"/>
        <end position="570"/>
    </location>
</feature>
<feature type="repeat" description="ANK" evidence="7">
    <location>
        <begin position="196"/>
        <end position="228"/>
    </location>
</feature>
<name>A0A0M0K9X3_9EUKA</name>
<feature type="compositionally biased region" description="Low complexity" evidence="9">
    <location>
        <begin position="48"/>
        <end position="59"/>
    </location>
</feature>
<evidence type="ECO:0000313" key="11">
    <source>
        <dbReference type="EMBL" id="KOO35641.1"/>
    </source>
</evidence>
<feature type="binding site" evidence="8">
    <location>
        <position position="325"/>
    </location>
    <ligand>
        <name>ATP</name>
        <dbReference type="ChEBI" id="CHEBI:30616"/>
    </ligand>
</feature>
<feature type="domain" description="Protein kinase" evidence="10">
    <location>
        <begin position="296"/>
        <end position="599"/>
    </location>
</feature>
<evidence type="ECO:0000256" key="8">
    <source>
        <dbReference type="PROSITE-ProRule" id="PRU10141"/>
    </source>
</evidence>
<feature type="repeat" description="ANK" evidence="7">
    <location>
        <begin position="229"/>
        <end position="255"/>
    </location>
</feature>
<keyword evidence="6 8" id="KW-0067">ATP-binding</keyword>
<feature type="compositionally biased region" description="Polar residues" evidence="9">
    <location>
        <begin position="31"/>
        <end position="47"/>
    </location>
</feature>
<dbReference type="Gene3D" id="3.30.200.20">
    <property type="entry name" value="Phosphorylase Kinase, domain 1"/>
    <property type="match status" value="1"/>
</dbReference>
<dbReference type="PROSITE" id="PS50088">
    <property type="entry name" value="ANK_REPEAT"/>
    <property type="match status" value="2"/>
</dbReference>
<dbReference type="Proteomes" id="UP000037460">
    <property type="component" value="Unassembled WGS sequence"/>
</dbReference>
<evidence type="ECO:0000256" key="2">
    <source>
        <dbReference type="ARBA" id="ARBA00022553"/>
    </source>
</evidence>
<gene>
    <name evidence="11" type="ORF">Ctob_010024</name>
</gene>
<comment type="caution">
    <text evidence="11">The sequence shown here is derived from an EMBL/GenBank/DDBJ whole genome shotgun (WGS) entry which is preliminary data.</text>
</comment>
<evidence type="ECO:0000256" key="6">
    <source>
        <dbReference type="ARBA" id="ARBA00022840"/>
    </source>
</evidence>
<evidence type="ECO:0000256" key="4">
    <source>
        <dbReference type="ARBA" id="ARBA00022741"/>
    </source>
</evidence>
<dbReference type="SUPFAM" id="SSF56112">
    <property type="entry name" value="Protein kinase-like (PK-like)"/>
    <property type="match status" value="1"/>
</dbReference>
<dbReference type="Pfam" id="PF00069">
    <property type="entry name" value="Pkinase"/>
    <property type="match status" value="1"/>
</dbReference>
<keyword evidence="3" id="KW-0808">Transferase</keyword>
<dbReference type="InterPro" id="IPR017441">
    <property type="entry name" value="Protein_kinase_ATP_BS"/>
</dbReference>
<evidence type="ECO:0000256" key="1">
    <source>
        <dbReference type="ARBA" id="ARBA00022527"/>
    </source>
</evidence>
<dbReference type="SUPFAM" id="SSF48403">
    <property type="entry name" value="Ankyrin repeat"/>
    <property type="match status" value="1"/>
</dbReference>
<dbReference type="PROSITE" id="PS50297">
    <property type="entry name" value="ANK_REP_REGION"/>
    <property type="match status" value="2"/>
</dbReference>
<keyword evidence="5" id="KW-0418">Kinase</keyword>
<dbReference type="SMART" id="SM00248">
    <property type="entry name" value="ANK"/>
    <property type="match status" value="2"/>
</dbReference>
<proteinExistence type="predicted"/>
<dbReference type="OrthoDB" id="3205605at2759"/>
<dbReference type="InterPro" id="IPR002110">
    <property type="entry name" value="Ankyrin_rpt"/>
</dbReference>
<dbReference type="GO" id="GO:0004674">
    <property type="term" value="F:protein serine/threonine kinase activity"/>
    <property type="evidence" value="ECO:0007669"/>
    <property type="project" value="UniProtKB-KW"/>
</dbReference>
<evidence type="ECO:0000256" key="5">
    <source>
        <dbReference type="ARBA" id="ARBA00022777"/>
    </source>
</evidence>
<dbReference type="GO" id="GO:0005524">
    <property type="term" value="F:ATP binding"/>
    <property type="evidence" value="ECO:0007669"/>
    <property type="project" value="UniProtKB-UniRule"/>
</dbReference>
<dbReference type="SMART" id="SM00220">
    <property type="entry name" value="S_TKc"/>
    <property type="match status" value="1"/>
</dbReference>
<dbReference type="PANTHER" id="PTHR24351">
    <property type="entry name" value="RIBOSOMAL PROTEIN S6 KINASE"/>
    <property type="match status" value="1"/>
</dbReference>
<dbReference type="Pfam" id="PF12796">
    <property type="entry name" value="Ank_2"/>
    <property type="match status" value="1"/>
</dbReference>
<dbReference type="AlphaFoldDB" id="A0A0M0K9X3"/>
<feature type="compositionally biased region" description="Low complexity" evidence="9">
    <location>
        <begin position="137"/>
        <end position="169"/>
    </location>
</feature>
<feature type="region of interest" description="Disordered" evidence="9">
    <location>
        <begin position="130"/>
        <end position="187"/>
    </location>
</feature>
<dbReference type="PROSITE" id="PS00108">
    <property type="entry name" value="PROTEIN_KINASE_ST"/>
    <property type="match status" value="1"/>
</dbReference>
<dbReference type="InterPro" id="IPR045270">
    <property type="entry name" value="STKc_AGC"/>
</dbReference>
<dbReference type="EMBL" id="JWZX01000797">
    <property type="protein sequence ID" value="KOO35641.1"/>
    <property type="molecule type" value="Genomic_DNA"/>
</dbReference>
<dbReference type="InterPro" id="IPR008271">
    <property type="entry name" value="Ser/Thr_kinase_AS"/>
</dbReference>
<dbReference type="InterPro" id="IPR011009">
    <property type="entry name" value="Kinase-like_dom_sf"/>
</dbReference>
<dbReference type="CDD" id="cd05123">
    <property type="entry name" value="STKc_AGC"/>
    <property type="match status" value="1"/>
</dbReference>
<evidence type="ECO:0000256" key="9">
    <source>
        <dbReference type="SAM" id="MobiDB-lite"/>
    </source>
</evidence>
<evidence type="ECO:0000313" key="12">
    <source>
        <dbReference type="Proteomes" id="UP000037460"/>
    </source>
</evidence>
<keyword evidence="1" id="KW-0723">Serine/threonine-protein kinase</keyword>
<feature type="region of interest" description="Disordered" evidence="9">
    <location>
        <begin position="613"/>
        <end position="640"/>
    </location>
</feature>
<keyword evidence="4 8" id="KW-0547">Nucleotide-binding</keyword>
<dbReference type="InterPro" id="IPR036770">
    <property type="entry name" value="Ankyrin_rpt-contain_sf"/>
</dbReference>